<feature type="compositionally biased region" description="Basic and acidic residues" evidence="11">
    <location>
        <begin position="159"/>
        <end position="170"/>
    </location>
</feature>
<evidence type="ECO:0000256" key="2">
    <source>
        <dbReference type="ARBA" id="ARBA00010929"/>
    </source>
</evidence>
<dbReference type="PANTHER" id="PTHR31764">
    <property type="entry name" value="PROTEIN HAPLESS 2"/>
    <property type="match status" value="1"/>
</dbReference>
<dbReference type="InterPro" id="IPR040326">
    <property type="entry name" value="HAP2/GCS1"/>
</dbReference>
<evidence type="ECO:0000256" key="6">
    <source>
        <dbReference type="ARBA" id="ARBA00022989"/>
    </source>
</evidence>
<gene>
    <name evidence="13" type="ORF">DUNSADRAFT_1238</name>
</gene>
<keyword evidence="5" id="KW-0732">Signal</keyword>
<keyword evidence="4" id="KW-0812">Transmembrane</keyword>
<keyword evidence="10" id="KW-0278">Fertilization</keyword>
<comment type="caution">
    <text evidence="13">The sequence shown here is derived from an EMBL/GenBank/DDBJ whole genome shotgun (WGS) entry which is preliminary data.</text>
</comment>
<evidence type="ECO:0000259" key="12">
    <source>
        <dbReference type="Pfam" id="PF10699"/>
    </source>
</evidence>
<organism evidence="13 14">
    <name type="scientific">Dunaliella salina</name>
    <name type="common">Green alga</name>
    <name type="synonym">Protococcus salinus</name>
    <dbReference type="NCBI Taxonomy" id="3046"/>
    <lineage>
        <taxon>Eukaryota</taxon>
        <taxon>Viridiplantae</taxon>
        <taxon>Chlorophyta</taxon>
        <taxon>core chlorophytes</taxon>
        <taxon>Chlorophyceae</taxon>
        <taxon>CS clade</taxon>
        <taxon>Chlamydomonadales</taxon>
        <taxon>Dunaliellaceae</taxon>
        <taxon>Dunaliella</taxon>
    </lineage>
</organism>
<dbReference type="EMBL" id="MU070578">
    <property type="protein sequence ID" value="KAF5827155.1"/>
    <property type="molecule type" value="Genomic_DNA"/>
</dbReference>
<dbReference type="Pfam" id="PF10699">
    <property type="entry name" value="HAP2-GCS1"/>
    <property type="match status" value="1"/>
</dbReference>
<feature type="compositionally biased region" description="Gly residues" evidence="11">
    <location>
        <begin position="145"/>
        <end position="157"/>
    </location>
</feature>
<reference evidence="13" key="1">
    <citation type="submission" date="2017-08" db="EMBL/GenBank/DDBJ databases">
        <authorList>
            <person name="Polle J.E."/>
            <person name="Barry K."/>
            <person name="Cushman J."/>
            <person name="Schmutz J."/>
            <person name="Tran D."/>
            <person name="Hathwaick L.T."/>
            <person name="Yim W.C."/>
            <person name="Jenkins J."/>
            <person name="Mckie-Krisberg Z.M."/>
            <person name="Prochnik S."/>
            <person name="Lindquist E."/>
            <person name="Dockter R.B."/>
            <person name="Adam C."/>
            <person name="Molina H."/>
            <person name="Bunkerborg J."/>
            <person name="Jin E."/>
            <person name="Buchheim M."/>
            <person name="Magnuson J."/>
        </authorList>
    </citation>
    <scope>NUCLEOTIDE SEQUENCE</scope>
    <source>
        <strain evidence="13">CCAP 19/18</strain>
    </source>
</reference>
<comment type="subcellular location">
    <subcellularLocation>
        <location evidence="1">Cell membrane</location>
        <topology evidence="1">Single-pass type I membrane protein</topology>
    </subcellularLocation>
</comment>
<keyword evidence="14" id="KW-1185">Reference proteome</keyword>
<accession>A0ABQ7FXS8</accession>
<evidence type="ECO:0000256" key="7">
    <source>
        <dbReference type="ARBA" id="ARBA00023121"/>
    </source>
</evidence>
<protein>
    <recommendedName>
        <fullName evidence="12">Generative cell specific-1/HAP2 domain-containing protein</fullName>
    </recommendedName>
</protein>
<feature type="domain" description="Generative cell specific-1/HAP2" evidence="12">
    <location>
        <begin position="7"/>
        <end position="166"/>
    </location>
</feature>
<evidence type="ECO:0000256" key="4">
    <source>
        <dbReference type="ARBA" id="ARBA00022692"/>
    </source>
</evidence>
<evidence type="ECO:0000256" key="11">
    <source>
        <dbReference type="SAM" id="MobiDB-lite"/>
    </source>
</evidence>
<keyword evidence="9" id="KW-1015">Disulfide bond</keyword>
<keyword evidence="8" id="KW-0472">Membrane</keyword>
<evidence type="ECO:0000256" key="10">
    <source>
        <dbReference type="ARBA" id="ARBA00023279"/>
    </source>
</evidence>
<evidence type="ECO:0000256" key="3">
    <source>
        <dbReference type="ARBA" id="ARBA00022475"/>
    </source>
</evidence>
<evidence type="ECO:0000256" key="1">
    <source>
        <dbReference type="ARBA" id="ARBA00004251"/>
    </source>
</evidence>
<evidence type="ECO:0000256" key="5">
    <source>
        <dbReference type="ARBA" id="ARBA00022729"/>
    </source>
</evidence>
<sequence>MLLLSSVLASTSADSVRLVTNRSPGEIHSVRLCTFQSERCGGFEAGASRGYIWANLTNTGSVTAAYTLTVANCSINVRPIEAREVALEPGKPHIVRPPPELFVEDNQAETDRHCWVDLYDSQGQITDSERLGFFTNATEFEGRPEGGFNGTGDGPGSGAKRERDCDKVSHDFMLPG</sequence>
<proteinExistence type="inferred from homology"/>
<dbReference type="PANTHER" id="PTHR31764:SF0">
    <property type="entry name" value="GENERATIVE CELL SPECIFIC-1_HAP2 DOMAIN-CONTAINING PROTEIN"/>
    <property type="match status" value="1"/>
</dbReference>
<keyword evidence="3" id="KW-1003">Cell membrane</keyword>
<keyword evidence="6" id="KW-1133">Transmembrane helix</keyword>
<evidence type="ECO:0000313" key="13">
    <source>
        <dbReference type="EMBL" id="KAF5827155.1"/>
    </source>
</evidence>
<dbReference type="InterPro" id="IPR018928">
    <property type="entry name" value="HAP2/GCS1_dom"/>
</dbReference>
<evidence type="ECO:0000256" key="8">
    <source>
        <dbReference type="ARBA" id="ARBA00023136"/>
    </source>
</evidence>
<dbReference type="Proteomes" id="UP000815325">
    <property type="component" value="Unassembled WGS sequence"/>
</dbReference>
<name>A0ABQ7FXS8_DUNSA</name>
<keyword evidence="7" id="KW-0446">Lipid-binding</keyword>
<feature type="region of interest" description="Disordered" evidence="11">
    <location>
        <begin position="141"/>
        <end position="176"/>
    </location>
</feature>
<evidence type="ECO:0000313" key="14">
    <source>
        <dbReference type="Proteomes" id="UP000815325"/>
    </source>
</evidence>
<evidence type="ECO:0000256" key="9">
    <source>
        <dbReference type="ARBA" id="ARBA00023157"/>
    </source>
</evidence>
<comment type="similarity">
    <text evidence="2">Belongs to the HAP2/GCS1 family.</text>
</comment>